<dbReference type="AlphaFoldDB" id="A0A815TQ76"/>
<feature type="coiled-coil region" evidence="1">
    <location>
        <begin position="6"/>
        <end position="33"/>
    </location>
</feature>
<proteinExistence type="predicted"/>
<reference evidence="2" key="1">
    <citation type="submission" date="2021-02" db="EMBL/GenBank/DDBJ databases">
        <authorList>
            <person name="Nowell W R."/>
        </authorList>
    </citation>
    <scope>NUCLEOTIDE SEQUENCE</scope>
</reference>
<dbReference type="Proteomes" id="UP000663829">
    <property type="component" value="Unassembled WGS sequence"/>
</dbReference>
<dbReference type="EMBL" id="CAJOBC010088474">
    <property type="protein sequence ID" value="CAF4369135.1"/>
    <property type="molecule type" value="Genomic_DNA"/>
</dbReference>
<evidence type="ECO:0000313" key="4">
    <source>
        <dbReference type="Proteomes" id="UP000663829"/>
    </source>
</evidence>
<keyword evidence="4" id="KW-1185">Reference proteome</keyword>
<evidence type="ECO:0000313" key="2">
    <source>
        <dbReference type="EMBL" id="CAF1508160.1"/>
    </source>
</evidence>
<accession>A0A815TQ76</accession>
<keyword evidence="1" id="KW-0175">Coiled coil</keyword>
<name>A0A815TQ76_9BILA</name>
<organism evidence="2 4">
    <name type="scientific">Didymodactylos carnosus</name>
    <dbReference type="NCBI Taxonomy" id="1234261"/>
    <lineage>
        <taxon>Eukaryota</taxon>
        <taxon>Metazoa</taxon>
        <taxon>Spiralia</taxon>
        <taxon>Gnathifera</taxon>
        <taxon>Rotifera</taxon>
        <taxon>Eurotatoria</taxon>
        <taxon>Bdelloidea</taxon>
        <taxon>Philodinida</taxon>
        <taxon>Philodinidae</taxon>
        <taxon>Didymodactylos</taxon>
    </lineage>
</organism>
<sequence length="114" mass="13208">MPAWKLAAVTMDIERLKSENNHLELDNNCTKQKLEITKSLLYASKPLEGTYAQLMSLVENNSADSEFIEQIEYFCHVFKIQFELVSPKDLEFILGLQLLLARIMIDQKNYVLLL</sequence>
<comment type="caution">
    <text evidence="2">The sequence shown here is derived from an EMBL/GenBank/DDBJ whole genome shotgun (WGS) entry which is preliminary data.</text>
</comment>
<evidence type="ECO:0000256" key="1">
    <source>
        <dbReference type="SAM" id="Coils"/>
    </source>
</evidence>
<dbReference type="EMBL" id="CAJNOQ010022943">
    <property type="protein sequence ID" value="CAF1508160.1"/>
    <property type="molecule type" value="Genomic_DNA"/>
</dbReference>
<gene>
    <name evidence="2" type="ORF">GPM918_LOCUS36989</name>
    <name evidence="3" type="ORF">SRO942_LOCUS37744</name>
</gene>
<dbReference type="Proteomes" id="UP000681722">
    <property type="component" value="Unassembled WGS sequence"/>
</dbReference>
<evidence type="ECO:0000313" key="3">
    <source>
        <dbReference type="EMBL" id="CAF4369135.1"/>
    </source>
</evidence>
<protein>
    <submittedName>
        <fullName evidence="2">Uncharacterized protein</fullName>
    </submittedName>
</protein>